<name>A0A9Q3BUN4_9BASI</name>
<protein>
    <submittedName>
        <fullName evidence="1">Uncharacterized protein</fullName>
    </submittedName>
</protein>
<evidence type="ECO:0000313" key="2">
    <source>
        <dbReference type="Proteomes" id="UP000765509"/>
    </source>
</evidence>
<accession>A0A9Q3BUN4</accession>
<sequence length="90" mass="9952">MMSTWIDPWVMMKNKYIGSQSTFQGLRSCQIYFGIFTMDVISALVQFAAQLAAGPTVAEDHSVSLIAAHDRPQSRLPAKAVTKDYVPTLT</sequence>
<comment type="caution">
    <text evidence="1">The sequence shown here is derived from an EMBL/GenBank/DDBJ whole genome shotgun (WGS) entry which is preliminary data.</text>
</comment>
<reference evidence="1" key="1">
    <citation type="submission" date="2021-03" db="EMBL/GenBank/DDBJ databases">
        <title>Draft genome sequence of rust myrtle Austropuccinia psidii MF-1, a brazilian biotype.</title>
        <authorList>
            <person name="Quecine M.C."/>
            <person name="Pachon D.M.R."/>
            <person name="Bonatelli M.L."/>
            <person name="Correr F.H."/>
            <person name="Franceschini L.M."/>
            <person name="Leite T.F."/>
            <person name="Margarido G.R.A."/>
            <person name="Almeida C.A."/>
            <person name="Ferrarezi J.A."/>
            <person name="Labate C.A."/>
        </authorList>
    </citation>
    <scope>NUCLEOTIDE SEQUENCE</scope>
    <source>
        <strain evidence="1">MF-1</strain>
    </source>
</reference>
<dbReference type="AlphaFoldDB" id="A0A9Q3BUN4"/>
<dbReference type="Proteomes" id="UP000765509">
    <property type="component" value="Unassembled WGS sequence"/>
</dbReference>
<dbReference type="EMBL" id="AVOT02002749">
    <property type="protein sequence ID" value="MBW0471403.1"/>
    <property type="molecule type" value="Genomic_DNA"/>
</dbReference>
<proteinExistence type="predicted"/>
<organism evidence="1 2">
    <name type="scientific">Austropuccinia psidii MF-1</name>
    <dbReference type="NCBI Taxonomy" id="1389203"/>
    <lineage>
        <taxon>Eukaryota</taxon>
        <taxon>Fungi</taxon>
        <taxon>Dikarya</taxon>
        <taxon>Basidiomycota</taxon>
        <taxon>Pucciniomycotina</taxon>
        <taxon>Pucciniomycetes</taxon>
        <taxon>Pucciniales</taxon>
        <taxon>Sphaerophragmiaceae</taxon>
        <taxon>Austropuccinia</taxon>
    </lineage>
</organism>
<evidence type="ECO:0000313" key="1">
    <source>
        <dbReference type="EMBL" id="MBW0471403.1"/>
    </source>
</evidence>
<gene>
    <name evidence="1" type="ORF">O181_011118</name>
</gene>
<keyword evidence="2" id="KW-1185">Reference proteome</keyword>